<evidence type="ECO:0000313" key="2">
    <source>
        <dbReference type="Proteomes" id="UP000587070"/>
    </source>
</evidence>
<dbReference type="RefSeq" id="WP_153116897.1">
    <property type="nucleotide sequence ID" value="NZ_JACIGE010000008.1"/>
</dbReference>
<keyword evidence="2" id="KW-1185">Reference proteome</keyword>
<organism evidence="1 2">
    <name type="scientific">Rhodocyclus tenuis</name>
    <name type="common">Rhodospirillum tenue</name>
    <dbReference type="NCBI Taxonomy" id="1066"/>
    <lineage>
        <taxon>Bacteria</taxon>
        <taxon>Pseudomonadati</taxon>
        <taxon>Pseudomonadota</taxon>
        <taxon>Betaproteobacteria</taxon>
        <taxon>Rhodocyclales</taxon>
        <taxon>Rhodocyclaceae</taxon>
        <taxon>Rhodocyclus</taxon>
    </lineage>
</organism>
<protein>
    <submittedName>
        <fullName evidence="1">Uncharacterized protein</fullName>
    </submittedName>
</protein>
<evidence type="ECO:0000313" key="1">
    <source>
        <dbReference type="EMBL" id="MBB4247964.1"/>
    </source>
</evidence>
<dbReference type="AlphaFoldDB" id="A0A840G151"/>
<reference evidence="1 2" key="1">
    <citation type="submission" date="2020-08" db="EMBL/GenBank/DDBJ databases">
        <title>Genome sequencing of Purple Non-Sulfur Bacteria from various extreme environments.</title>
        <authorList>
            <person name="Mayer M."/>
        </authorList>
    </citation>
    <scope>NUCLEOTIDE SEQUENCE [LARGE SCALE GENOMIC DNA]</scope>
    <source>
        <strain evidence="1 2">2761</strain>
    </source>
</reference>
<comment type="caution">
    <text evidence="1">The sequence shown here is derived from an EMBL/GenBank/DDBJ whole genome shotgun (WGS) entry which is preliminary data.</text>
</comment>
<name>A0A840G151_RHOTE</name>
<accession>A0A840G151</accession>
<proteinExistence type="predicted"/>
<gene>
    <name evidence="1" type="ORF">GGD90_002350</name>
</gene>
<sequence length="84" mass="9454">MMIDTTVVALPFTLPQTQEASDWLMELDFVDMVEGPIEEIELMAEKAPSASARDYLLRWAQRRRAGERFEFMAAASPNISAMSA</sequence>
<dbReference type="Proteomes" id="UP000587070">
    <property type="component" value="Unassembled WGS sequence"/>
</dbReference>
<dbReference type="EMBL" id="JACIGE010000008">
    <property type="protein sequence ID" value="MBB4247964.1"/>
    <property type="molecule type" value="Genomic_DNA"/>
</dbReference>